<evidence type="ECO:0000313" key="8">
    <source>
        <dbReference type="EMBL" id="JAB63880.1"/>
    </source>
</evidence>
<proteinExistence type="inferred from homology"/>
<evidence type="ECO:0000256" key="6">
    <source>
        <dbReference type="SAM" id="SignalP"/>
    </source>
</evidence>
<keyword evidence="6" id="KW-0732">Signal</keyword>
<comment type="similarity">
    <text evidence="1">Belongs to the peptidase S1 family.</text>
</comment>
<evidence type="ECO:0000256" key="3">
    <source>
        <dbReference type="ARBA" id="ARBA00022801"/>
    </source>
</evidence>
<dbReference type="InterPro" id="IPR050430">
    <property type="entry name" value="Peptidase_S1"/>
</dbReference>
<dbReference type="InterPro" id="IPR043504">
    <property type="entry name" value="Peptidase_S1_PA_chymotrypsin"/>
</dbReference>
<keyword evidence="4" id="KW-0720">Serine protease</keyword>
<sequence length="262" mass="28481">MAPNLLAVFLVACLNLALGSPAIDGRIAGGYEARDGQFPYQAAIYIDSSEAVELETDAFCSGSLISENYILTSARCLSKAEKVTVVLGGPRLDELEPNQVKVESSEFIIPEGYKSGAYEWDLGLIKLSEPVELADNIQPVKLAEGDDNYAGDVATVAGWGATYQAQYILEPVLRWIESVIISYRECIKDNSPYKQIVVEGSNFCQLTGAKSACHGDAGAPLTLDDVQIGLVVLTPYNCFRGHPVLYTRVATYIDWIKENSDI</sequence>
<evidence type="ECO:0000256" key="4">
    <source>
        <dbReference type="ARBA" id="ARBA00022825"/>
    </source>
</evidence>
<dbReference type="GO" id="GO:0004252">
    <property type="term" value="F:serine-type endopeptidase activity"/>
    <property type="evidence" value="ECO:0007669"/>
    <property type="project" value="InterPro"/>
</dbReference>
<dbReference type="EMBL" id="GALX01004586">
    <property type="protein sequence ID" value="JAB63880.1"/>
    <property type="molecule type" value="Transcribed_RNA"/>
</dbReference>
<keyword evidence="5" id="KW-1015">Disulfide bond</keyword>
<dbReference type="GO" id="GO:0006508">
    <property type="term" value="P:proteolysis"/>
    <property type="evidence" value="ECO:0007669"/>
    <property type="project" value="UniProtKB-KW"/>
</dbReference>
<dbReference type="PANTHER" id="PTHR24276:SF95">
    <property type="entry name" value="PEPTIDASE S1 DOMAIN-CONTAINING PROTEIN"/>
    <property type="match status" value="1"/>
</dbReference>
<reference evidence="8" key="1">
    <citation type="submission" date="2013-07" db="EMBL/GenBank/DDBJ databases">
        <title>Midgut Transcriptome Profiling of Anoplphora glabripennis, a Lignocellulose Degrading, Wood-Boring Cerambycid.</title>
        <authorList>
            <person name="Scully E.D."/>
            <person name="Hoover K."/>
            <person name="Carlson J.E."/>
            <person name="Tien M."/>
            <person name="Geib S.M."/>
        </authorList>
    </citation>
    <scope>NUCLEOTIDE SEQUENCE</scope>
</reference>
<dbReference type="PROSITE" id="PS50240">
    <property type="entry name" value="TRYPSIN_DOM"/>
    <property type="match status" value="1"/>
</dbReference>
<evidence type="ECO:0000256" key="2">
    <source>
        <dbReference type="ARBA" id="ARBA00022670"/>
    </source>
</evidence>
<evidence type="ECO:0000256" key="5">
    <source>
        <dbReference type="ARBA" id="ARBA00023157"/>
    </source>
</evidence>
<accession>V5G1I3</accession>
<dbReference type="PRINTS" id="PR00722">
    <property type="entry name" value="CHYMOTRYPSIN"/>
</dbReference>
<gene>
    <name evidence="8" type="primary">CTRB1</name>
</gene>
<protein>
    <submittedName>
        <fullName evidence="8">Chymotrypsin BI</fullName>
    </submittedName>
</protein>
<evidence type="ECO:0000256" key="1">
    <source>
        <dbReference type="ARBA" id="ARBA00007664"/>
    </source>
</evidence>
<evidence type="ECO:0000259" key="7">
    <source>
        <dbReference type="PROSITE" id="PS50240"/>
    </source>
</evidence>
<keyword evidence="3" id="KW-0378">Hydrolase</keyword>
<dbReference type="SMART" id="SM00020">
    <property type="entry name" value="Tryp_SPc"/>
    <property type="match status" value="1"/>
</dbReference>
<dbReference type="PANTHER" id="PTHR24276">
    <property type="entry name" value="POLYSERASE-RELATED"/>
    <property type="match status" value="1"/>
</dbReference>
<dbReference type="CDD" id="cd00190">
    <property type="entry name" value="Tryp_SPc"/>
    <property type="match status" value="1"/>
</dbReference>
<dbReference type="SUPFAM" id="SSF50494">
    <property type="entry name" value="Trypsin-like serine proteases"/>
    <property type="match status" value="1"/>
</dbReference>
<feature type="chain" id="PRO_5004733557" evidence="6">
    <location>
        <begin position="20"/>
        <end position="262"/>
    </location>
</feature>
<dbReference type="AlphaFoldDB" id="V5G1I3"/>
<feature type="signal peptide" evidence="6">
    <location>
        <begin position="1"/>
        <end position="19"/>
    </location>
</feature>
<dbReference type="FunFam" id="2.40.10.10:FF:000068">
    <property type="entry name" value="transmembrane protease serine 2"/>
    <property type="match status" value="1"/>
</dbReference>
<name>V5G1I3_ANOGL</name>
<dbReference type="Pfam" id="PF00089">
    <property type="entry name" value="Trypsin"/>
    <property type="match status" value="1"/>
</dbReference>
<keyword evidence="2" id="KW-0645">Protease</keyword>
<organism evidence="8">
    <name type="scientific">Anoplophora glabripennis</name>
    <name type="common">Asian longhorn beetle</name>
    <name type="synonym">Anoplophora nobilis</name>
    <dbReference type="NCBI Taxonomy" id="217634"/>
    <lineage>
        <taxon>Eukaryota</taxon>
        <taxon>Metazoa</taxon>
        <taxon>Ecdysozoa</taxon>
        <taxon>Arthropoda</taxon>
        <taxon>Hexapoda</taxon>
        <taxon>Insecta</taxon>
        <taxon>Pterygota</taxon>
        <taxon>Neoptera</taxon>
        <taxon>Endopterygota</taxon>
        <taxon>Coleoptera</taxon>
        <taxon>Polyphaga</taxon>
        <taxon>Cucujiformia</taxon>
        <taxon>Chrysomeloidea</taxon>
        <taxon>Cerambycidae</taxon>
        <taxon>Lamiinae</taxon>
        <taxon>Lamiini</taxon>
        <taxon>Anoplophora</taxon>
    </lineage>
</organism>
<feature type="domain" description="Peptidase S1" evidence="7">
    <location>
        <begin position="27"/>
        <end position="261"/>
    </location>
</feature>
<dbReference type="InterPro" id="IPR001314">
    <property type="entry name" value="Peptidase_S1A"/>
</dbReference>
<dbReference type="InterPro" id="IPR001254">
    <property type="entry name" value="Trypsin_dom"/>
</dbReference>
<dbReference type="Gene3D" id="2.40.10.10">
    <property type="entry name" value="Trypsin-like serine proteases"/>
    <property type="match status" value="1"/>
</dbReference>
<dbReference type="OrthoDB" id="6755574at2759"/>
<dbReference type="InterPro" id="IPR009003">
    <property type="entry name" value="Peptidase_S1_PA"/>
</dbReference>